<accession>A0A267DR76</accession>
<dbReference type="Pfam" id="PF00791">
    <property type="entry name" value="ZU5"/>
    <property type="match status" value="1"/>
</dbReference>
<name>A0A267DR76_9PLAT</name>
<dbReference type="GO" id="GO:0005886">
    <property type="term" value="C:plasma membrane"/>
    <property type="evidence" value="ECO:0007669"/>
    <property type="project" value="TreeGrafter"/>
</dbReference>
<dbReference type="Pfam" id="PF00595">
    <property type="entry name" value="PDZ"/>
    <property type="match status" value="2"/>
</dbReference>
<dbReference type="OrthoDB" id="6235640at2759"/>
<organism evidence="4 5">
    <name type="scientific">Macrostomum lignano</name>
    <dbReference type="NCBI Taxonomy" id="282301"/>
    <lineage>
        <taxon>Eukaryota</taxon>
        <taxon>Metazoa</taxon>
        <taxon>Spiralia</taxon>
        <taxon>Lophotrochozoa</taxon>
        <taxon>Platyhelminthes</taxon>
        <taxon>Rhabditophora</taxon>
        <taxon>Macrostomorpha</taxon>
        <taxon>Macrostomida</taxon>
        <taxon>Macrostomidae</taxon>
        <taxon>Macrostomum</taxon>
    </lineage>
</organism>
<evidence type="ECO:0000259" key="2">
    <source>
        <dbReference type="PROSITE" id="PS50052"/>
    </source>
</evidence>
<dbReference type="STRING" id="282301.A0A267DR76"/>
<evidence type="ECO:0000313" key="4">
    <source>
        <dbReference type="EMBL" id="PAA51069.1"/>
    </source>
</evidence>
<feature type="region of interest" description="Disordered" evidence="1">
    <location>
        <begin position="1"/>
        <end position="54"/>
    </location>
</feature>
<feature type="non-terminal residue" evidence="4">
    <location>
        <position position="1"/>
    </location>
</feature>
<reference evidence="4 5" key="1">
    <citation type="submission" date="2017-06" db="EMBL/GenBank/DDBJ databases">
        <title>A platform for efficient transgenesis in Macrostomum lignano, a flatworm model organism for stem cell research.</title>
        <authorList>
            <person name="Berezikov E."/>
        </authorList>
    </citation>
    <scope>NUCLEOTIDE SEQUENCE [LARGE SCALE GENOMIC DNA]</scope>
    <source>
        <strain evidence="4">DV1</strain>
        <tissue evidence="4">Whole organism</tissue>
    </source>
</reference>
<dbReference type="InterPro" id="IPR027417">
    <property type="entry name" value="P-loop_NTPase"/>
</dbReference>
<dbReference type="Gene3D" id="3.40.50.300">
    <property type="entry name" value="P-loop containing nucleotide triphosphate hydrolases"/>
    <property type="match status" value="1"/>
</dbReference>
<dbReference type="GO" id="GO:0150105">
    <property type="term" value="P:protein localization to cell-cell junction"/>
    <property type="evidence" value="ECO:0007669"/>
    <property type="project" value="TreeGrafter"/>
</dbReference>
<evidence type="ECO:0008006" key="6">
    <source>
        <dbReference type="Google" id="ProtNLM"/>
    </source>
</evidence>
<dbReference type="SMART" id="SM00228">
    <property type="entry name" value="PDZ"/>
    <property type="match status" value="2"/>
</dbReference>
<dbReference type="GO" id="GO:0045216">
    <property type="term" value="P:cell-cell junction organization"/>
    <property type="evidence" value="ECO:0007669"/>
    <property type="project" value="TreeGrafter"/>
</dbReference>
<dbReference type="SUPFAM" id="SSF50156">
    <property type="entry name" value="PDZ domain-like"/>
    <property type="match status" value="2"/>
</dbReference>
<dbReference type="SMART" id="SM00072">
    <property type="entry name" value="GuKc"/>
    <property type="match status" value="1"/>
</dbReference>
<dbReference type="PANTHER" id="PTHR13865:SF28">
    <property type="entry name" value="POLYCHAETOID, ISOFORM O"/>
    <property type="match status" value="1"/>
</dbReference>
<dbReference type="Proteomes" id="UP000215902">
    <property type="component" value="Unassembled WGS sequence"/>
</dbReference>
<evidence type="ECO:0000313" key="5">
    <source>
        <dbReference type="Proteomes" id="UP000215902"/>
    </source>
</evidence>
<dbReference type="SMART" id="SM00218">
    <property type="entry name" value="ZU5"/>
    <property type="match status" value="1"/>
</dbReference>
<dbReference type="GO" id="GO:0005923">
    <property type="term" value="C:bicellular tight junction"/>
    <property type="evidence" value="ECO:0007669"/>
    <property type="project" value="TreeGrafter"/>
</dbReference>
<sequence>AGSSSRPGAPPHPQQPAMSFGVGGSNGTAGSRRRSRSHSRHRDLKQPPAPTPQQLTVTLSRAPDFGLGIAVSGGIDSLPVDGGGGGDRGDEASGLFISDIIQGGPAEGRLRIGDRLLACNGVSLRRATHDAAVAELQRSHAVRLLIERRPPARLGNGTDDDDDDSAGSDDADDLPGENNGAGRSAIDLENDETGEDGAGGSSLLVHVTFVVRSPDLLNSQLVVSKSLDRVNGLQLSQLASPSRLTRLLDSAQSLSLQFRQEPQQLSPERLGNGQHRAEPVQLPAPSQHRLEPPPQPSIGAGRHRSVEALAPPPHAPTDAEQVRQVTPDPDGSIGVRLDGGNAVGIFVRQVAPGGPADRAGVRPGDRLVAVDRRSLVRATKEEALLALLPQSMPPRPLRLSVLPDPAGYRAFASGRQPGDRFHVRAHFNHAKPAPNEAVIRRGDVFLVQDTLAGGVVGAWEAVRVHPPPAEAAVSLIPNQFRAEQLAMAAAAAGRDLATAFPPYERVALRRAAFPRPVVVFGPFADIVRRHLLDSLPEKFELPPQTAQSVKLSAIKSVMVRGRHPVLDLNPVAVDRLCYAQLAPIVLLIRASNRQVIKKLRRAPGSKRLHQECLRLEQLCGHLFTDVCTVEQPDLGHVLRGLERLIDMQQGQLLWLGEAQGDRPPRVLSEPNLTQPSPDEELPTFSTLPMAGGSGRHSQRLTSRPTTLVDHRDATDEDDGEFLLDTSPPAHLRPAALAADTPSSSVGSRDEVLRRRVDLLVGQARTSRIGNGADAEDPYDNVQPGASVAPSTASAVVVVDRCSGLFDASGGALRCPRSGVALEVPPGALPAGRLRQLRLAALSLDGGRRRIVGASPPGAAFLRPLTLRLPAEWADAALVAIDSSTSAAADEAFAEAARLKELPGWRRCPDERGLGAGGVCLVGDRFGQ</sequence>
<feature type="region of interest" description="Disordered" evidence="1">
    <location>
        <begin position="663"/>
        <end position="713"/>
    </location>
</feature>
<feature type="domain" description="PDZ" evidence="3">
    <location>
        <begin position="322"/>
        <end position="387"/>
    </location>
</feature>
<feature type="region of interest" description="Disordered" evidence="1">
    <location>
        <begin position="147"/>
        <end position="199"/>
    </location>
</feature>
<dbReference type="InterPro" id="IPR000906">
    <property type="entry name" value="ZU5_dom"/>
</dbReference>
<proteinExistence type="predicted"/>
<dbReference type="InterPro" id="IPR036034">
    <property type="entry name" value="PDZ_sf"/>
</dbReference>
<evidence type="ECO:0000259" key="3">
    <source>
        <dbReference type="PROSITE" id="PS50106"/>
    </source>
</evidence>
<dbReference type="Gene3D" id="2.30.42.10">
    <property type="match status" value="2"/>
</dbReference>
<protein>
    <recommendedName>
        <fullName evidence="6">PDZ domain-containing protein</fullName>
    </recommendedName>
</protein>
<feature type="compositionally biased region" description="Basic residues" evidence="1">
    <location>
        <begin position="31"/>
        <end position="43"/>
    </location>
</feature>
<dbReference type="AlphaFoldDB" id="A0A267DR76"/>
<keyword evidence="5" id="KW-1185">Reference proteome</keyword>
<dbReference type="SUPFAM" id="SSF52540">
    <property type="entry name" value="P-loop containing nucleoside triphosphate hydrolases"/>
    <property type="match status" value="1"/>
</dbReference>
<dbReference type="EMBL" id="NIVC01003510">
    <property type="protein sequence ID" value="PAA51069.1"/>
    <property type="molecule type" value="Genomic_DNA"/>
</dbReference>
<dbReference type="PROSITE" id="PS50052">
    <property type="entry name" value="GUANYLATE_KINASE_2"/>
    <property type="match status" value="1"/>
</dbReference>
<dbReference type="PANTHER" id="PTHR13865">
    <property type="entry name" value="TIGHT JUNCTION PROTEIN"/>
    <property type="match status" value="1"/>
</dbReference>
<dbReference type="GO" id="GO:0050839">
    <property type="term" value="F:cell adhesion molecule binding"/>
    <property type="evidence" value="ECO:0007669"/>
    <property type="project" value="TreeGrafter"/>
</dbReference>
<dbReference type="InterPro" id="IPR008145">
    <property type="entry name" value="GK/Ca_channel_bsu"/>
</dbReference>
<dbReference type="PROSITE" id="PS50106">
    <property type="entry name" value="PDZ"/>
    <property type="match status" value="2"/>
</dbReference>
<dbReference type="Gene3D" id="2.30.30.40">
    <property type="entry name" value="SH3 Domains"/>
    <property type="match status" value="1"/>
</dbReference>
<dbReference type="GO" id="GO:0098609">
    <property type="term" value="P:cell-cell adhesion"/>
    <property type="evidence" value="ECO:0007669"/>
    <property type="project" value="TreeGrafter"/>
</dbReference>
<dbReference type="InterPro" id="IPR008144">
    <property type="entry name" value="Guanylate_kin-like_dom"/>
</dbReference>
<comment type="caution">
    <text evidence="4">The sequence shown here is derived from an EMBL/GenBank/DDBJ whole genome shotgun (WGS) entry which is preliminary data.</text>
</comment>
<feature type="compositionally biased region" description="Acidic residues" evidence="1">
    <location>
        <begin position="158"/>
        <end position="175"/>
    </location>
</feature>
<feature type="domain" description="PDZ" evidence="3">
    <location>
        <begin position="56"/>
        <end position="151"/>
    </location>
</feature>
<dbReference type="InterPro" id="IPR001478">
    <property type="entry name" value="PDZ"/>
</dbReference>
<dbReference type="Gene3D" id="2.60.220.30">
    <property type="match status" value="1"/>
</dbReference>
<feature type="region of interest" description="Disordered" evidence="1">
    <location>
        <begin position="258"/>
        <end position="329"/>
    </location>
</feature>
<gene>
    <name evidence="4" type="ORF">BOX15_Mlig006899g2</name>
</gene>
<evidence type="ECO:0000256" key="1">
    <source>
        <dbReference type="SAM" id="MobiDB-lite"/>
    </source>
</evidence>
<feature type="domain" description="Guanylate kinase-like" evidence="2">
    <location>
        <begin position="548"/>
        <end position="646"/>
    </location>
</feature>